<evidence type="ECO:0000259" key="2">
    <source>
        <dbReference type="PROSITE" id="PS50030"/>
    </source>
</evidence>
<sequence>MDTVSVAHSWSRVDDMTDYGTNAIVRGHENESYAAVLDIPIMASPLYQMPQAVSLGNRLAIIPENLNNLLLYPFTLEEEVLEGIKEFKVLESARYEELERKYQQYVEDKIHRQKVAARKIAPGFLDTDTKILTPKPLNNTIPNGRDLDNLPLQNTEFSHNSSRHNRSLSAEIPLDRLTVSESSGVKPSTSISSGIGNKKPSNINYLEFEQGLAPLDPWDTPESDLDALHEIWQGGNSKSDYRRRTMTDTTGGVARGYTPYHAPPPSVQGHPQVRVYQPQQSLPLPQKQVPYSSSPHYPIGRPASGTSSPVPHQYPPKAASPAPAPAPAPAPPARPPKAFEKTSSGPPPPPPPVPAAHTENIHANDSNNGLIKELVDMGFSRDQAQVALEKNDNDISKATNFLLDSSE</sequence>
<dbReference type="InterPro" id="IPR015940">
    <property type="entry name" value="UBA"/>
</dbReference>
<dbReference type="Gene3D" id="1.10.8.10">
    <property type="entry name" value="DNA helicase RuvA subunit, C-terminal domain"/>
    <property type="match status" value="1"/>
</dbReference>
<dbReference type="CDD" id="cd14297">
    <property type="entry name" value="UBA2_spUBP14_like"/>
    <property type="match status" value="1"/>
</dbReference>
<proteinExistence type="predicted"/>
<organism evidence="3 4">
    <name type="scientific">Mortierella isabellina</name>
    <name type="common">Filamentous fungus</name>
    <name type="synonym">Umbelopsis isabellina</name>
    <dbReference type="NCBI Taxonomy" id="91625"/>
    <lineage>
        <taxon>Eukaryota</taxon>
        <taxon>Fungi</taxon>
        <taxon>Fungi incertae sedis</taxon>
        <taxon>Mucoromycota</taxon>
        <taxon>Mucoromycotina</taxon>
        <taxon>Umbelopsidomycetes</taxon>
        <taxon>Umbelopsidales</taxon>
        <taxon>Umbelopsidaceae</taxon>
        <taxon>Umbelopsis</taxon>
    </lineage>
</organism>
<dbReference type="InterPro" id="IPR009060">
    <property type="entry name" value="UBA-like_sf"/>
</dbReference>
<keyword evidence="4" id="KW-1185">Reference proteome</keyword>
<dbReference type="PROSITE" id="PS50030">
    <property type="entry name" value="UBA"/>
    <property type="match status" value="1"/>
</dbReference>
<evidence type="ECO:0000256" key="1">
    <source>
        <dbReference type="SAM" id="MobiDB-lite"/>
    </source>
</evidence>
<comment type="caution">
    <text evidence="3">The sequence shown here is derived from an EMBL/GenBank/DDBJ whole genome shotgun (WGS) entry which is preliminary data.</text>
</comment>
<dbReference type="EMBL" id="JAEPQZ010000001">
    <property type="protein sequence ID" value="KAG2185725.1"/>
    <property type="molecule type" value="Genomic_DNA"/>
</dbReference>
<evidence type="ECO:0000313" key="4">
    <source>
        <dbReference type="Proteomes" id="UP000654370"/>
    </source>
</evidence>
<accession>A0A8H7Q551</accession>
<feature type="compositionally biased region" description="Pro residues" evidence="1">
    <location>
        <begin position="322"/>
        <end position="335"/>
    </location>
</feature>
<protein>
    <recommendedName>
        <fullName evidence="2">UBA domain-containing protein</fullName>
    </recommendedName>
</protein>
<name>A0A8H7Q551_MORIS</name>
<evidence type="ECO:0000313" key="3">
    <source>
        <dbReference type="EMBL" id="KAG2185725.1"/>
    </source>
</evidence>
<feature type="compositionally biased region" description="Low complexity" evidence="1">
    <location>
        <begin position="277"/>
        <end position="290"/>
    </location>
</feature>
<feature type="region of interest" description="Disordered" evidence="1">
    <location>
        <begin position="179"/>
        <end position="199"/>
    </location>
</feature>
<feature type="domain" description="UBA" evidence="2">
    <location>
        <begin position="363"/>
        <end position="405"/>
    </location>
</feature>
<dbReference type="AlphaFoldDB" id="A0A8H7Q551"/>
<gene>
    <name evidence="3" type="ORF">INT43_002160</name>
</gene>
<dbReference type="SMART" id="SM00165">
    <property type="entry name" value="UBA"/>
    <property type="match status" value="1"/>
</dbReference>
<feature type="region of interest" description="Disordered" evidence="1">
    <location>
        <begin position="249"/>
        <end position="369"/>
    </location>
</feature>
<dbReference type="Pfam" id="PF00627">
    <property type="entry name" value="UBA"/>
    <property type="match status" value="1"/>
</dbReference>
<dbReference type="OrthoDB" id="524326at2759"/>
<reference evidence="3" key="1">
    <citation type="submission" date="2020-12" db="EMBL/GenBank/DDBJ databases">
        <title>Metabolic potential, ecology and presence of endohyphal bacteria is reflected in genomic diversity of Mucoromycotina.</title>
        <authorList>
            <person name="Muszewska A."/>
            <person name="Okrasinska A."/>
            <person name="Steczkiewicz K."/>
            <person name="Drgas O."/>
            <person name="Orlowska M."/>
            <person name="Perlinska-Lenart U."/>
            <person name="Aleksandrzak-Piekarczyk T."/>
            <person name="Szatraj K."/>
            <person name="Zielenkiewicz U."/>
            <person name="Pilsyk S."/>
            <person name="Malc E."/>
            <person name="Mieczkowski P."/>
            <person name="Kruszewska J.S."/>
            <person name="Biernat P."/>
            <person name="Pawlowska J."/>
        </authorList>
    </citation>
    <scope>NUCLEOTIDE SEQUENCE</scope>
    <source>
        <strain evidence="3">WA0000067209</strain>
    </source>
</reference>
<feature type="compositionally biased region" description="Pro residues" evidence="1">
    <location>
        <begin position="345"/>
        <end position="354"/>
    </location>
</feature>
<dbReference type="SUPFAM" id="SSF46934">
    <property type="entry name" value="UBA-like"/>
    <property type="match status" value="1"/>
</dbReference>
<dbReference type="Proteomes" id="UP000654370">
    <property type="component" value="Unassembled WGS sequence"/>
</dbReference>